<feature type="region of interest" description="Disordered" evidence="6">
    <location>
        <begin position="418"/>
        <end position="525"/>
    </location>
</feature>
<dbReference type="GO" id="GO:0000278">
    <property type="term" value="P:mitotic cell cycle"/>
    <property type="evidence" value="ECO:0007669"/>
    <property type="project" value="TreeGrafter"/>
</dbReference>
<keyword evidence="4" id="KW-0158">Chromosome</keyword>
<feature type="region of interest" description="Disordered" evidence="6">
    <location>
        <begin position="554"/>
        <end position="610"/>
    </location>
</feature>
<evidence type="ECO:0000256" key="6">
    <source>
        <dbReference type="SAM" id="MobiDB-lite"/>
    </source>
</evidence>
<organism evidence="8 9">
    <name type="scientific">Biomphalaria glabrata</name>
    <name type="common">Bloodfluke planorb</name>
    <name type="synonym">Freshwater snail</name>
    <dbReference type="NCBI Taxonomy" id="6526"/>
    <lineage>
        <taxon>Eukaryota</taxon>
        <taxon>Metazoa</taxon>
        <taxon>Spiralia</taxon>
        <taxon>Lophotrochozoa</taxon>
        <taxon>Mollusca</taxon>
        <taxon>Gastropoda</taxon>
        <taxon>Heterobranchia</taxon>
        <taxon>Euthyneura</taxon>
        <taxon>Panpulmonata</taxon>
        <taxon>Hygrophila</taxon>
        <taxon>Lymnaeoidea</taxon>
        <taxon>Planorbidae</taxon>
        <taxon>Biomphalaria</taxon>
    </lineage>
</organism>
<evidence type="ECO:0000256" key="5">
    <source>
        <dbReference type="ARBA" id="ARBA00023242"/>
    </source>
</evidence>
<proteinExistence type="inferred from homology"/>
<dbReference type="Proteomes" id="UP001165740">
    <property type="component" value="Chromosome 7"/>
</dbReference>
<dbReference type="PANTHER" id="PTHR46904">
    <property type="entry name" value="CENTROMERE PROTEIN T"/>
    <property type="match status" value="1"/>
</dbReference>
<feature type="region of interest" description="Disordered" evidence="6">
    <location>
        <begin position="798"/>
        <end position="819"/>
    </location>
</feature>
<gene>
    <name evidence="9" type="primary">LOC106079834</name>
</gene>
<feature type="compositionally biased region" description="Basic and acidic residues" evidence="6">
    <location>
        <begin position="455"/>
        <end position="466"/>
    </location>
</feature>
<dbReference type="PANTHER" id="PTHR46904:SF1">
    <property type="entry name" value="CENTROMERE PROTEIN T"/>
    <property type="match status" value="1"/>
</dbReference>
<dbReference type="OrthoDB" id="10071681at2759"/>
<reference evidence="9" key="1">
    <citation type="submission" date="2025-08" db="UniProtKB">
        <authorList>
            <consortium name="RefSeq"/>
        </authorList>
    </citation>
    <scope>IDENTIFICATION</scope>
</reference>
<feature type="region of interest" description="Disordered" evidence="6">
    <location>
        <begin position="20"/>
        <end position="40"/>
    </location>
</feature>
<dbReference type="RefSeq" id="XP_055891354.1">
    <property type="nucleotide sequence ID" value="XM_056035379.1"/>
</dbReference>
<dbReference type="AlphaFoldDB" id="A0A9W3AVW5"/>
<dbReference type="InterPro" id="IPR035425">
    <property type="entry name" value="CENP-T/H4_C"/>
</dbReference>
<evidence type="ECO:0000256" key="1">
    <source>
        <dbReference type="ARBA" id="ARBA00004123"/>
    </source>
</evidence>
<feature type="region of interest" description="Disordered" evidence="6">
    <location>
        <begin position="257"/>
        <end position="284"/>
    </location>
</feature>
<accession>A0A9W3AVW5</accession>
<sequence>MRNMTVVPKNMETRALKTVKDRSTKNAPVNYPGSGQRPAVRRSIRTPVQVLPLNVEKFASKSYVIPTDQDDKETPRTLIAGFLGPAESQTSSRTLRRRSEKISEFISPRLSDVLKKKVLNAAPSTSESPGSKSTPRTNIMYILAGPEEQTPLEKTSTTTKHQPLESVSSRTKRRRSSWGQRLSISPIQVSKSNTEDSEDTSLVNGRRKTRRSFHFNRNAIVRSTHLLSESNLTIGEKKSFEKSVSKSNIVVQEDFIESSGSNDQQEVNSNRKSVSQNKSPNLDKIGALISSPASEQKYEQLQDLFLSKESSSDVAINEQQVRLHGDSGEYLPNVSSNHYDEKKIERNELRPQQNQNSLSETVLHQGLDSGEEEDLMLQDQVMANVSKPKVSAEAVHSAVAIGNDEIDSDKEVQLSKILSQSNRSNELMKQRNSGRGSKDIQSEKLEVSSISHKKSGTEKDISRSVDHLSTSPMSPQKHMSKEDVGGSLAPFDEPDGATNRSDLRSTSFQEIMSRSSHSKVSKSKTSIRNISLLQAASKEPEPFSARKGLSEYDLMESSSDAEQESKHSKLLRTPKSKKKTLSSRSNITKDELAEKYNSPSRSPGSPYRILRQNNADFRVIGQRSTTPLKRNKTQSPGSSYKIFIQNNSNFQVNGQRSSTPLIRNKSFLHSTKVQEVLPFDLTHNQTHLMENEIRDISPIRPDVRTQRQQNLIEDVPDIVTAETEINNVSNVQKSIGSNKTGHGSKLESRSNEEILHQVNGSTKVNSIHNLENTVSQTTGYQETGNSKSPVNVIQEKTIPRSKRQRLEPDEEDDLPSGYSPINTPVFTATKPPPEPVSIGKQKPRMIQSTLTQAGMLKAVVQPKKANTKSKEISPAAKRMKKATGHSTLPRSSVKFFAERHSSMKLSKDAVDEIVKVSEVFWSDTWKALEAYALHAGRKKINKDDVILLMKTQRAITGIEDLHDKIREYLPMELRTELIPLKL</sequence>
<feature type="compositionally biased region" description="Basic residues" evidence="6">
    <location>
        <begin position="568"/>
        <end position="581"/>
    </location>
</feature>
<keyword evidence="5" id="KW-0539">Nucleus</keyword>
<dbReference type="InterPro" id="IPR009072">
    <property type="entry name" value="Histone-fold"/>
</dbReference>
<feature type="compositionally biased region" description="Polar residues" evidence="6">
    <location>
        <begin position="498"/>
        <end position="512"/>
    </location>
</feature>
<feature type="compositionally biased region" description="Polar residues" evidence="6">
    <location>
        <begin position="152"/>
        <end position="161"/>
    </location>
</feature>
<feature type="compositionally biased region" description="Polar residues" evidence="6">
    <location>
        <begin position="178"/>
        <end position="192"/>
    </location>
</feature>
<dbReference type="OMA" id="DTPRTHI"/>
<feature type="compositionally biased region" description="Polar residues" evidence="6">
    <location>
        <begin position="418"/>
        <end position="435"/>
    </location>
</feature>
<protein>
    <submittedName>
        <fullName evidence="9">Uncharacterized protein LOC106079834 isoform X1</fullName>
    </submittedName>
</protein>
<feature type="compositionally biased region" description="Basic and acidic residues" evidence="6">
    <location>
        <begin position="436"/>
        <end position="446"/>
    </location>
</feature>
<evidence type="ECO:0000256" key="3">
    <source>
        <dbReference type="ARBA" id="ARBA00010137"/>
    </source>
</evidence>
<feature type="domain" description="CENP-T/Histone H4 histone fold" evidence="7">
    <location>
        <begin position="888"/>
        <end position="979"/>
    </location>
</feature>
<dbReference type="InterPro" id="IPR028255">
    <property type="entry name" value="CENP-T"/>
</dbReference>
<dbReference type="CDD" id="cd22920">
    <property type="entry name" value="HFD_CENP-T"/>
    <property type="match status" value="1"/>
</dbReference>
<dbReference type="SUPFAM" id="SSF47113">
    <property type="entry name" value="Histone-fold"/>
    <property type="match status" value="1"/>
</dbReference>
<feature type="region of interest" description="Disordered" evidence="6">
    <location>
        <begin position="147"/>
        <end position="205"/>
    </location>
</feature>
<dbReference type="GO" id="GO:0000776">
    <property type="term" value="C:kinetochore"/>
    <property type="evidence" value="ECO:0007669"/>
    <property type="project" value="InterPro"/>
</dbReference>
<feature type="region of interest" description="Disordered" evidence="6">
    <location>
        <begin position="861"/>
        <end position="884"/>
    </location>
</feature>
<dbReference type="GO" id="GO:0003677">
    <property type="term" value="F:DNA binding"/>
    <property type="evidence" value="ECO:0007669"/>
    <property type="project" value="InterPro"/>
</dbReference>
<evidence type="ECO:0000313" key="8">
    <source>
        <dbReference type="Proteomes" id="UP001165740"/>
    </source>
</evidence>
<evidence type="ECO:0000259" key="7">
    <source>
        <dbReference type="Pfam" id="PF15511"/>
    </source>
</evidence>
<evidence type="ECO:0000256" key="2">
    <source>
        <dbReference type="ARBA" id="ARBA00004286"/>
    </source>
</evidence>
<comment type="subcellular location">
    <subcellularLocation>
        <location evidence="2">Chromosome</location>
    </subcellularLocation>
    <subcellularLocation>
        <location evidence="1">Nucleus</location>
    </subcellularLocation>
</comment>
<dbReference type="Pfam" id="PF15511">
    <property type="entry name" value="CENP-T_C"/>
    <property type="match status" value="1"/>
</dbReference>
<evidence type="ECO:0000313" key="9">
    <source>
        <dbReference type="RefSeq" id="XP_055891354.1"/>
    </source>
</evidence>
<dbReference type="Gene3D" id="1.10.20.10">
    <property type="entry name" value="Histone, subunit A"/>
    <property type="match status" value="1"/>
</dbReference>
<evidence type="ECO:0000256" key="4">
    <source>
        <dbReference type="ARBA" id="ARBA00022454"/>
    </source>
</evidence>
<name>A0A9W3AVW5_BIOGL</name>
<keyword evidence="8" id="KW-1185">Reference proteome</keyword>
<dbReference type="GO" id="GO:0046982">
    <property type="term" value="F:protein heterodimerization activity"/>
    <property type="evidence" value="ECO:0007669"/>
    <property type="project" value="InterPro"/>
</dbReference>
<comment type="similarity">
    <text evidence="3">Belongs to the CENP-T/CNN1 family.</text>
</comment>
<dbReference type="GeneID" id="106079834"/>
<dbReference type="GO" id="GO:0007059">
    <property type="term" value="P:chromosome segregation"/>
    <property type="evidence" value="ECO:0007669"/>
    <property type="project" value="TreeGrafter"/>
</dbReference>
<dbReference type="GO" id="GO:0051382">
    <property type="term" value="P:kinetochore assembly"/>
    <property type="evidence" value="ECO:0007669"/>
    <property type="project" value="InterPro"/>
</dbReference>
<dbReference type="GO" id="GO:0005634">
    <property type="term" value="C:nucleus"/>
    <property type="evidence" value="ECO:0007669"/>
    <property type="project" value="UniProtKB-SubCell"/>
</dbReference>
<feature type="compositionally biased region" description="Polar residues" evidence="6">
    <location>
        <begin position="258"/>
        <end position="280"/>
    </location>
</feature>